<dbReference type="Pfam" id="PF22898">
    <property type="entry name" value="NOMO1-like_1st"/>
    <property type="match status" value="1"/>
</dbReference>
<dbReference type="Proteomes" id="UP001321473">
    <property type="component" value="Unassembled WGS sequence"/>
</dbReference>
<dbReference type="AlphaFoldDB" id="A0AAQ4EB92"/>
<organism evidence="3 4">
    <name type="scientific">Amblyomma americanum</name>
    <name type="common">Lone star tick</name>
    <dbReference type="NCBI Taxonomy" id="6943"/>
    <lineage>
        <taxon>Eukaryota</taxon>
        <taxon>Metazoa</taxon>
        <taxon>Ecdysozoa</taxon>
        <taxon>Arthropoda</taxon>
        <taxon>Chelicerata</taxon>
        <taxon>Arachnida</taxon>
        <taxon>Acari</taxon>
        <taxon>Parasitiformes</taxon>
        <taxon>Ixodida</taxon>
        <taxon>Ixodoidea</taxon>
        <taxon>Ixodidae</taxon>
        <taxon>Amblyomminae</taxon>
        <taxon>Amblyomma</taxon>
    </lineage>
</organism>
<evidence type="ECO:0000313" key="4">
    <source>
        <dbReference type="Proteomes" id="UP001321473"/>
    </source>
</evidence>
<protein>
    <recommendedName>
        <fullName evidence="2">NOMO-like N-terminal beta-sandwich domain-containing protein</fullName>
    </recommendedName>
</protein>
<accession>A0AAQ4EB92</accession>
<dbReference type="InterPro" id="IPR051417">
    <property type="entry name" value="SDr/BOS_complex"/>
</dbReference>
<comment type="caution">
    <text evidence="3">The sequence shown here is derived from an EMBL/GenBank/DDBJ whole genome shotgun (WGS) entry which is preliminary data.</text>
</comment>
<proteinExistence type="predicted"/>
<evidence type="ECO:0000259" key="2">
    <source>
        <dbReference type="Pfam" id="PF22898"/>
    </source>
</evidence>
<dbReference type="InterPro" id="IPR055075">
    <property type="entry name" value="NOMO-like_N"/>
</dbReference>
<dbReference type="Gene3D" id="2.60.40.10">
    <property type="entry name" value="Immunoglobulins"/>
    <property type="match status" value="1"/>
</dbReference>
<name>A0AAQ4EB92_AMBAM</name>
<dbReference type="PANTHER" id="PTHR23303">
    <property type="entry name" value="CARBOXYPEPTIDASE REGULATORY REGION-CONTAINING"/>
    <property type="match status" value="1"/>
</dbReference>
<dbReference type="PANTHER" id="PTHR23303:SF14">
    <property type="entry name" value="BOS COMPLEX SUBUNIT NOMO1-RELATED"/>
    <property type="match status" value="1"/>
</dbReference>
<reference evidence="3 4" key="1">
    <citation type="journal article" date="2023" name="Arcadia Sci">
        <title>De novo assembly of a long-read Amblyomma americanum tick genome.</title>
        <authorList>
            <person name="Chou S."/>
            <person name="Poskanzer K.E."/>
            <person name="Rollins M."/>
            <person name="Thuy-Boun P.S."/>
        </authorList>
    </citation>
    <scope>NUCLEOTIDE SEQUENCE [LARGE SCALE GENOMIC DNA]</scope>
    <source>
        <strain evidence="3">F_SG_1</strain>
        <tissue evidence="3">Salivary glands</tissue>
    </source>
</reference>
<sequence>MGCGGFIRAGVPINYSRVEVKLLTRQGSHKYQTEGAPNNGYYLIPLYDRGDYTLHVEPPAGWVFEPTAVDLHVDGVTDPCSTAQDIDFTFQGFSILGKKPTSTQITPRVEVVEDFLYSRR</sequence>
<dbReference type="GO" id="GO:0005789">
    <property type="term" value="C:endoplasmic reticulum membrane"/>
    <property type="evidence" value="ECO:0007669"/>
    <property type="project" value="TreeGrafter"/>
</dbReference>
<keyword evidence="4" id="KW-1185">Reference proteome</keyword>
<feature type="domain" description="NOMO-like N-terminal beta-sandwich" evidence="2">
    <location>
        <begin position="4"/>
        <end position="88"/>
    </location>
</feature>
<dbReference type="InterPro" id="IPR013783">
    <property type="entry name" value="Ig-like_fold"/>
</dbReference>
<dbReference type="EMBL" id="JARKHS020018943">
    <property type="protein sequence ID" value="KAK8772025.1"/>
    <property type="molecule type" value="Genomic_DNA"/>
</dbReference>
<evidence type="ECO:0000256" key="1">
    <source>
        <dbReference type="ARBA" id="ARBA00022729"/>
    </source>
</evidence>
<keyword evidence="1" id="KW-0732">Signal</keyword>
<gene>
    <name evidence="3" type="ORF">V5799_024734</name>
</gene>
<dbReference type="SUPFAM" id="SSF49478">
    <property type="entry name" value="Cna protein B-type domain"/>
    <property type="match status" value="1"/>
</dbReference>
<evidence type="ECO:0000313" key="3">
    <source>
        <dbReference type="EMBL" id="KAK8772025.1"/>
    </source>
</evidence>